<dbReference type="InterPro" id="IPR035931">
    <property type="entry name" value="YlxR-like_sf"/>
</dbReference>
<sequence>MKQKKIPMRMCLGCQEMKPKKELIRVVKNKENEISLDFTGKKPGRGAYICKNVSCFEKAKKGRKFERAFETSIGEEIYELLRKELEEGHAGE</sequence>
<dbReference type="InterPro" id="IPR007393">
    <property type="entry name" value="YlxR_dom"/>
</dbReference>
<comment type="caution">
    <text evidence="2">The sequence shown here is derived from an EMBL/GenBank/DDBJ whole genome shotgun (WGS) entry which is preliminary data.</text>
</comment>
<dbReference type="RefSeq" id="WP_003515543.1">
    <property type="nucleotide sequence ID" value="NZ_CP013828.1"/>
</dbReference>
<dbReference type="Gene3D" id="3.30.1230.10">
    <property type="entry name" value="YlxR-like"/>
    <property type="match status" value="1"/>
</dbReference>
<dbReference type="SUPFAM" id="SSF64376">
    <property type="entry name" value="YlxR-like"/>
    <property type="match status" value="1"/>
</dbReference>
<evidence type="ECO:0000313" key="2">
    <source>
        <dbReference type="EMBL" id="PFH02502.1"/>
    </source>
</evidence>
<dbReference type="GeneID" id="35804620"/>
<name>A0AB36TF13_ACETH</name>
<dbReference type="Proteomes" id="UP000223596">
    <property type="component" value="Unassembled WGS sequence"/>
</dbReference>
<accession>A0AB36TF13</accession>
<organism evidence="2 3">
    <name type="scientific">Acetivibrio thermocellus AD2</name>
    <dbReference type="NCBI Taxonomy" id="1138384"/>
    <lineage>
        <taxon>Bacteria</taxon>
        <taxon>Bacillati</taxon>
        <taxon>Bacillota</taxon>
        <taxon>Clostridia</taxon>
        <taxon>Eubacteriales</taxon>
        <taxon>Oscillospiraceae</taxon>
        <taxon>Acetivibrio</taxon>
    </lineage>
</organism>
<feature type="domain" description="YlxR" evidence="1">
    <location>
        <begin position="9"/>
        <end position="82"/>
    </location>
</feature>
<dbReference type="InterPro" id="IPR037465">
    <property type="entry name" value="YlxR"/>
</dbReference>
<dbReference type="PANTHER" id="PTHR34215:SF1">
    <property type="entry name" value="YLXR DOMAIN-CONTAINING PROTEIN"/>
    <property type="match status" value="1"/>
</dbReference>
<proteinExistence type="predicted"/>
<dbReference type="CDD" id="cd00279">
    <property type="entry name" value="YlxR"/>
    <property type="match status" value="1"/>
</dbReference>
<dbReference type="NCBIfam" id="NF047356">
    <property type="entry name" value="RNA_bind_RnpM"/>
    <property type="match status" value="1"/>
</dbReference>
<dbReference type="EMBL" id="PDBW01000001">
    <property type="protein sequence ID" value="PFH02502.1"/>
    <property type="molecule type" value="Genomic_DNA"/>
</dbReference>
<dbReference type="PANTHER" id="PTHR34215">
    <property type="entry name" value="BLL0784 PROTEIN"/>
    <property type="match status" value="1"/>
</dbReference>
<reference evidence="2 3" key="1">
    <citation type="submission" date="2017-09" db="EMBL/GenBank/DDBJ databases">
        <title>Evaluation of Pacific Biosciences Sequencing Technology to Finishing C. thermocellum Genome Sequences.</title>
        <authorList>
            <person name="Brown S."/>
        </authorList>
    </citation>
    <scope>NUCLEOTIDE SEQUENCE [LARGE SCALE GENOMIC DNA]</scope>
    <source>
        <strain evidence="2 3">AD2</strain>
    </source>
</reference>
<dbReference type="AlphaFoldDB" id="A0AB36TF13"/>
<protein>
    <recommendedName>
        <fullName evidence="1">YlxR domain-containing protein</fullName>
    </recommendedName>
</protein>
<evidence type="ECO:0000313" key="3">
    <source>
        <dbReference type="Proteomes" id="UP000223596"/>
    </source>
</evidence>
<dbReference type="Pfam" id="PF04296">
    <property type="entry name" value="YlxR"/>
    <property type="match status" value="1"/>
</dbReference>
<evidence type="ECO:0000259" key="1">
    <source>
        <dbReference type="Pfam" id="PF04296"/>
    </source>
</evidence>
<gene>
    <name evidence="2" type="ORF">M972_111280</name>
</gene>